<dbReference type="EMBL" id="JAANIU010002140">
    <property type="protein sequence ID" value="KAG1565387.1"/>
    <property type="molecule type" value="Genomic_DNA"/>
</dbReference>
<gene>
    <name evidence="2" type="ORF">G6F50_010121</name>
</gene>
<evidence type="ECO:0000313" key="2">
    <source>
        <dbReference type="EMBL" id="KAG1565387.1"/>
    </source>
</evidence>
<protein>
    <submittedName>
        <fullName evidence="2">Uncharacterized protein</fullName>
    </submittedName>
</protein>
<keyword evidence="3" id="KW-1185">Reference proteome</keyword>
<organism evidence="2 3">
    <name type="scientific">Rhizopus delemar</name>
    <dbReference type="NCBI Taxonomy" id="936053"/>
    <lineage>
        <taxon>Eukaryota</taxon>
        <taxon>Fungi</taxon>
        <taxon>Fungi incertae sedis</taxon>
        <taxon>Mucoromycota</taxon>
        <taxon>Mucoromycotina</taxon>
        <taxon>Mucoromycetes</taxon>
        <taxon>Mucorales</taxon>
        <taxon>Mucorineae</taxon>
        <taxon>Rhizopodaceae</taxon>
        <taxon>Rhizopus</taxon>
    </lineage>
</organism>
<sequence length="536" mass="61698">MNIPDDYKDYKLSVINEGSRYFFATNSASNWDFQTYYEETHSDLNKSKKIKKIAYDYDQDLHWISNLQEIPDVIKEYVSDLSKQAKPTNAQLKANLAKRATKKRKVFNNGMTFNGPIKGGIFNTGVMNNTTFNGGHKRSCEGDQGFGDDSEESDERKISFEGHEPGVGIQWLKFIKEHHAAFHPYSPEANNIIRSGKGISPRPYLDRNLYNKHMDNHEIEKYPLPSLLRDHLNAAINTDDLAQFKKEIRRVSSFILTCEKLKQDDIELLEFLEEFLVQVYKGYEAPFDHDANEGAFNQAFVWPYLDLIGKNVKIHNCKGYFVQGQPCLESMSRQLKATGIIVDEKSQYKTDGLIKLFGLKNLELLLLETSGHFSNTDKVKIKLDNHKGMFGILAMLKCIADYYSFASVESFSQIKVFFLQAAETKLHLWSVRYQDGLFDFWRESCIKILPDFEDRMVYLQQLVQFCWNTKCLLEKAVENINVLKQEHQANSSEYIFHPEKYTPLSDVINPVIIKLTKEEDSAGLGNLGPMFSPSHD</sequence>
<name>A0A9P6YVG3_9FUNG</name>
<comment type="caution">
    <text evidence="2">The sequence shown here is derived from an EMBL/GenBank/DDBJ whole genome shotgun (WGS) entry which is preliminary data.</text>
</comment>
<proteinExistence type="predicted"/>
<dbReference type="Proteomes" id="UP000740926">
    <property type="component" value="Unassembled WGS sequence"/>
</dbReference>
<evidence type="ECO:0000313" key="3">
    <source>
        <dbReference type="Proteomes" id="UP000740926"/>
    </source>
</evidence>
<dbReference type="OMA" id="HRFACER"/>
<evidence type="ECO:0000256" key="1">
    <source>
        <dbReference type="SAM" id="MobiDB-lite"/>
    </source>
</evidence>
<accession>A0A9P6YVG3</accession>
<feature type="region of interest" description="Disordered" evidence="1">
    <location>
        <begin position="135"/>
        <end position="156"/>
    </location>
</feature>
<dbReference type="AlphaFoldDB" id="A0A9P6YVG3"/>
<reference evidence="2 3" key="1">
    <citation type="journal article" date="2020" name="Microb. Genom.">
        <title>Genetic diversity of clinical and environmental Mucorales isolates obtained from an investigation of mucormycosis cases among solid organ transplant recipients.</title>
        <authorList>
            <person name="Nguyen M.H."/>
            <person name="Kaul D."/>
            <person name="Muto C."/>
            <person name="Cheng S.J."/>
            <person name="Richter R.A."/>
            <person name="Bruno V.M."/>
            <person name="Liu G."/>
            <person name="Beyhan S."/>
            <person name="Sundermann A.J."/>
            <person name="Mounaud S."/>
            <person name="Pasculle A.W."/>
            <person name="Nierman W.C."/>
            <person name="Driscoll E."/>
            <person name="Cumbie R."/>
            <person name="Clancy C.J."/>
            <person name="Dupont C.L."/>
        </authorList>
    </citation>
    <scope>NUCLEOTIDE SEQUENCE [LARGE SCALE GENOMIC DNA]</scope>
    <source>
        <strain evidence="2 3">GL24</strain>
    </source>
</reference>